<evidence type="ECO:0000313" key="3">
    <source>
        <dbReference type="Proteomes" id="UP000319374"/>
    </source>
</evidence>
<organism evidence="2 3">
    <name type="scientific">Alistipes dispar</name>
    <dbReference type="NCBI Taxonomy" id="2585119"/>
    <lineage>
        <taxon>Bacteria</taxon>
        <taxon>Pseudomonadati</taxon>
        <taxon>Bacteroidota</taxon>
        <taxon>Bacteroidia</taxon>
        <taxon>Bacteroidales</taxon>
        <taxon>Rikenellaceae</taxon>
        <taxon>Alistipes</taxon>
    </lineage>
</organism>
<reference evidence="3" key="1">
    <citation type="submission" date="2019-06" db="EMBL/GenBank/DDBJ databases">
        <title>Alistipes onderdonkii subsp. vulgaris subsp. nov., Alistipes dispar sp. nov. and Alistipes communis sp. nov., isolated from human faeces, and creation of Alistipes onderdonkii subsp. onderdonkii subsp. nov.</title>
        <authorList>
            <person name="Sakamoto M."/>
            <person name="Ikeyama N."/>
            <person name="Ogata Y."/>
            <person name="Suda W."/>
            <person name="Iino T."/>
            <person name="Hattori M."/>
            <person name="Ohkuma M."/>
        </authorList>
    </citation>
    <scope>NUCLEOTIDE SEQUENCE [LARGE SCALE GENOMIC DNA]</scope>
    <source>
        <strain evidence="3">5CPEGH6</strain>
    </source>
</reference>
<feature type="signal peptide" evidence="1">
    <location>
        <begin position="1"/>
        <end position="22"/>
    </location>
</feature>
<dbReference type="Pfam" id="PF16141">
    <property type="entry name" value="GH18_BT1044-like"/>
    <property type="match status" value="1"/>
</dbReference>
<dbReference type="InterPro" id="IPR032320">
    <property type="entry name" value="GH18_BT1044-like"/>
</dbReference>
<accession>A0A4Y1X3I0</accession>
<dbReference type="Proteomes" id="UP000319374">
    <property type="component" value="Chromosome"/>
</dbReference>
<evidence type="ECO:0000256" key="1">
    <source>
        <dbReference type="SAM" id="SignalP"/>
    </source>
</evidence>
<feature type="chain" id="PRO_5021204269" evidence="1">
    <location>
        <begin position="23"/>
        <end position="336"/>
    </location>
</feature>
<dbReference type="RefSeq" id="WP_141429751.1">
    <property type="nucleotide sequence ID" value="NZ_AP019736.1"/>
</dbReference>
<dbReference type="AlphaFoldDB" id="A0A4Y1X3I0"/>
<name>A0A4Y1X3I0_9BACT</name>
<sequence length="336" mass="36724">MKRTISNIFCGAALLLATSAGSSCDDWTENEKIAVENPVFGEDDPGLYARYLASLRAYKNGDHYRTVVWFDNSDKRPVSRGGFFSDVPDSVDVVALTAGGRLTAEELEQAETLREKGTKIIGAFDCQAALARAEDTQAPEERLSAALAERFEEIEADGLDGLTLRYESTDPTFATEEELRVQRALDDVVAGALAEWRESHPGGLLLFEGTPQWLSDLSAVALCDYLVVRCLDAESVYDFGVRARRMCAVEGIPSDRFLWLVSAVPPSATDATGYLADASGASVRAVGALAEWLLRPEDIGKAGMGIMNVQYDYYNSAMIYRYTKEAIETLNPSPKN</sequence>
<dbReference type="EMBL" id="AP019736">
    <property type="protein sequence ID" value="BBL07595.1"/>
    <property type="molecule type" value="Genomic_DNA"/>
</dbReference>
<protein>
    <submittedName>
        <fullName evidence="2">Uncharacterized protein</fullName>
    </submittedName>
</protein>
<dbReference type="KEGG" id="ada:A5CPEGH6_22330"/>
<gene>
    <name evidence="2" type="ORF">A5CPEGH6_22330</name>
</gene>
<evidence type="ECO:0000313" key="2">
    <source>
        <dbReference type="EMBL" id="BBL07595.1"/>
    </source>
</evidence>
<dbReference type="GeneID" id="98674220"/>
<keyword evidence="3" id="KW-1185">Reference proteome</keyword>
<keyword evidence="1" id="KW-0732">Signal</keyword>
<proteinExistence type="predicted"/>
<dbReference type="OrthoDB" id="997126at2"/>
<dbReference type="PROSITE" id="PS51257">
    <property type="entry name" value="PROKAR_LIPOPROTEIN"/>
    <property type="match status" value="1"/>
</dbReference>